<dbReference type="InterPro" id="IPR009060">
    <property type="entry name" value="UBA-like_sf"/>
</dbReference>
<feature type="domain" description="DUF4342" evidence="1">
    <location>
        <begin position="44"/>
        <end position="120"/>
    </location>
</feature>
<gene>
    <name evidence="2" type="ORF">EQM13_11350</name>
</gene>
<evidence type="ECO:0000313" key="2">
    <source>
        <dbReference type="EMBL" id="QAT62139.1"/>
    </source>
</evidence>
<dbReference type="Proteomes" id="UP000287969">
    <property type="component" value="Chromosome"/>
</dbReference>
<name>A0A410QDY1_9FIRM</name>
<dbReference type="Gene3D" id="1.10.8.10">
    <property type="entry name" value="DNA helicase RuvA subunit, C-terminal domain"/>
    <property type="match status" value="1"/>
</dbReference>
<dbReference type="KEGG" id="spoa:EQM13_11350"/>
<accession>A0A410QDY1</accession>
<evidence type="ECO:0000313" key="3">
    <source>
        <dbReference type="Proteomes" id="UP000287969"/>
    </source>
</evidence>
<proteinExistence type="predicted"/>
<reference evidence="3" key="1">
    <citation type="submission" date="2019-01" db="EMBL/GenBank/DDBJ databases">
        <title>Draft genomes of a novel of Sporanaerobacter strains.</title>
        <authorList>
            <person name="Ma S."/>
        </authorList>
    </citation>
    <scope>NUCLEOTIDE SEQUENCE [LARGE SCALE GENOMIC DNA]</scope>
    <source>
        <strain evidence="3">NJN-17</strain>
    </source>
</reference>
<dbReference type="EMBL" id="CP035282">
    <property type="protein sequence ID" value="QAT62139.1"/>
    <property type="molecule type" value="Genomic_DNA"/>
</dbReference>
<organism evidence="2 3">
    <name type="scientific">Acidilutibacter cellobiosedens</name>
    <dbReference type="NCBI Taxonomy" id="2507161"/>
    <lineage>
        <taxon>Bacteria</taxon>
        <taxon>Bacillati</taxon>
        <taxon>Bacillota</taxon>
        <taxon>Tissierellia</taxon>
        <taxon>Tissierellales</taxon>
        <taxon>Acidilutibacteraceae</taxon>
        <taxon>Acidilutibacter</taxon>
    </lineage>
</organism>
<evidence type="ECO:0000259" key="1">
    <source>
        <dbReference type="Pfam" id="PF14242"/>
    </source>
</evidence>
<dbReference type="Pfam" id="PF14242">
    <property type="entry name" value="DUF4342"/>
    <property type="match status" value="1"/>
</dbReference>
<dbReference type="AlphaFoldDB" id="A0A410QDY1"/>
<dbReference type="RefSeq" id="WP_071139017.1">
    <property type="nucleotide sequence ID" value="NZ_CP035282.1"/>
</dbReference>
<sequence length="146" mass="15956">MEITLEKIDSVVERTGVSFKEAKEALELKDGNVIEAVIYLESNKKTIGEDVASKGEQILDRIKEVLKKGNVIKIIVRKDGNVIMNIPVTAGAVGTILSPPLAILGVSVALLSKCTFEIIKEDGEIVNINEEVEKKVDKVKDNLKNN</sequence>
<protein>
    <submittedName>
        <fullName evidence="2">DUF4342 domain-containing protein</fullName>
    </submittedName>
</protein>
<dbReference type="InterPro" id="IPR025642">
    <property type="entry name" value="DUF4342"/>
</dbReference>
<dbReference type="OrthoDB" id="129626at2"/>
<dbReference type="SUPFAM" id="SSF46934">
    <property type="entry name" value="UBA-like"/>
    <property type="match status" value="1"/>
</dbReference>
<keyword evidence="3" id="KW-1185">Reference proteome</keyword>